<reference evidence="4 5" key="1">
    <citation type="submission" date="2015-10" db="EMBL/GenBank/DDBJ databases">
        <title>Genome analyses suggest a sexual origin of heterokaryosis in a supposedly ancient asexual fungus.</title>
        <authorList>
            <person name="Ropars J."/>
            <person name="Sedzielewska K."/>
            <person name="Noel J."/>
            <person name="Charron P."/>
            <person name="Farinelli L."/>
            <person name="Marton T."/>
            <person name="Kruger M."/>
            <person name="Pelin A."/>
            <person name="Brachmann A."/>
            <person name="Corradi N."/>
        </authorList>
    </citation>
    <scope>NUCLEOTIDE SEQUENCE [LARGE SCALE GENOMIC DNA]</scope>
    <source>
        <strain evidence="4 5">A4</strain>
    </source>
</reference>
<comment type="cofactor">
    <cofactor evidence="1">
        <name>a divalent metal cation</name>
        <dbReference type="ChEBI" id="CHEBI:60240"/>
    </cofactor>
</comment>
<dbReference type="AlphaFoldDB" id="A0A2I1HJN2"/>
<comment type="caution">
    <text evidence="4">The sequence shown here is derived from an EMBL/GenBank/DDBJ whole genome shotgun (WGS) entry which is preliminary data.</text>
</comment>
<organism evidence="4 5">
    <name type="scientific">Rhizophagus irregularis</name>
    <dbReference type="NCBI Taxonomy" id="588596"/>
    <lineage>
        <taxon>Eukaryota</taxon>
        <taxon>Fungi</taxon>
        <taxon>Fungi incertae sedis</taxon>
        <taxon>Mucoromycota</taxon>
        <taxon>Glomeromycotina</taxon>
        <taxon>Glomeromycetes</taxon>
        <taxon>Glomerales</taxon>
        <taxon>Glomeraceae</taxon>
        <taxon>Rhizophagus</taxon>
    </lineage>
</organism>
<evidence type="ECO:0000313" key="4">
    <source>
        <dbReference type="EMBL" id="PKY59095.1"/>
    </source>
</evidence>
<protein>
    <recommendedName>
        <fullName evidence="3">DDE Tnp4 domain-containing protein</fullName>
    </recommendedName>
</protein>
<evidence type="ECO:0000256" key="1">
    <source>
        <dbReference type="ARBA" id="ARBA00001968"/>
    </source>
</evidence>
<evidence type="ECO:0000313" key="5">
    <source>
        <dbReference type="Proteomes" id="UP000234323"/>
    </source>
</evidence>
<dbReference type="Proteomes" id="UP000234323">
    <property type="component" value="Unassembled WGS sequence"/>
</dbReference>
<feature type="non-terminal residue" evidence="4">
    <location>
        <position position="184"/>
    </location>
</feature>
<dbReference type="EMBL" id="LLXI01003357">
    <property type="protein sequence ID" value="PKY59095.1"/>
    <property type="molecule type" value="Genomic_DNA"/>
</dbReference>
<proteinExistence type="predicted"/>
<accession>A0A2I1HJN2</accession>
<dbReference type="GO" id="GO:0046872">
    <property type="term" value="F:metal ion binding"/>
    <property type="evidence" value="ECO:0007669"/>
    <property type="project" value="UniProtKB-KW"/>
</dbReference>
<feature type="domain" description="DDE Tnp4" evidence="3">
    <location>
        <begin position="105"/>
        <end position="184"/>
    </location>
</feature>
<dbReference type="InterPro" id="IPR027806">
    <property type="entry name" value="HARBI1_dom"/>
</dbReference>
<evidence type="ECO:0000256" key="2">
    <source>
        <dbReference type="ARBA" id="ARBA00022723"/>
    </source>
</evidence>
<dbReference type="Pfam" id="PF13359">
    <property type="entry name" value="DDE_Tnp_4"/>
    <property type="match status" value="1"/>
</dbReference>
<dbReference type="VEuPathDB" id="FungiDB:RhiirA1_341786"/>
<sequence>QSTFWTIVNMICNHEIFQNHQKQQAPVEKQLAVVLYRLGRKSTVWDLYSKFGIAEGTVQLFTFRITLTLKSLKSYVIVWSHGDYRQEVHRGFEEKCEFLNVIGALDGSHINLFEAPSKPNKDVYFTQKRHYVIHLQAVVDYKGLFTFYDIGYPASAHDAKVFRNSKFYLYRNQLFKEQNYVLAD</sequence>
<evidence type="ECO:0000259" key="3">
    <source>
        <dbReference type="Pfam" id="PF13359"/>
    </source>
</evidence>
<gene>
    <name evidence="4" type="ORF">RhiirA4_301286</name>
</gene>
<name>A0A2I1HJN2_9GLOM</name>
<feature type="non-terminal residue" evidence="4">
    <location>
        <position position="1"/>
    </location>
</feature>
<keyword evidence="5" id="KW-1185">Reference proteome</keyword>
<keyword evidence="2" id="KW-0479">Metal-binding</keyword>